<accession>A0ABN1BPR0</accession>
<dbReference type="Proteomes" id="UP001500880">
    <property type="component" value="Unassembled WGS sequence"/>
</dbReference>
<sequence length="53" mass="6219">MWNKLKGLFKPKTCAICKNKAEQPAIYYNDEGEKVFVCFKCVPYAERRAFRKG</sequence>
<name>A0ABN1BPR0_9BACI</name>
<comment type="caution">
    <text evidence="1">The sequence shown here is derived from an EMBL/GenBank/DDBJ whole genome shotgun (WGS) entry which is preliminary data.</text>
</comment>
<evidence type="ECO:0008006" key="3">
    <source>
        <dbReference type="Google" id="ProtNLM"/>
    </source>
</evidence>
<protein>
    <recommendedName>
        <fullName evidence="3">Inhibitor of sigma-G Gin</fullName>
    </recommendedName>
</protein>
<evidence type="ECO:0000313" key="2">
    <source>
        <dbReference type="Proteomes" id="UP001500880"/>
    </source>
</evidence>
<dbReference type="EMBL" id="BAAADO010000009">
    <property type="protein sequence ID" value="GAA0502722.1"/>
    <property type="molecule type" value="Genomic_DNA"/>
</dbReference>
<dbReference type="RefSeq" id="WP_343843530.1">
    <property type="nucleotide sequence ID" value="NZ_BAAADO010000009.1"/>
</dbReference>
<gene>
    <name evidence="1" type="ORF">GCM10008986_32930</name>
</gene>
<reference evidence="1 2" key="1">
    <citation type="journal article" date="2019" name="Int. J. Syst. Evol. Microbiol.">
        <title>The Global Catalogue of Microorganisms (GCM) 10K type strain sequencing project: providing services to taxonomists for standard genome sequencing and annotation.</title>
        <authorList>
            <consortium name="The Broad Institute Genomics Platform"/>
            <consortium name="The Broad Institute Genome Sequencing Center for Infectious Disease"/>
            <person name="Wu L."/>
            <person name="Ma J."/>
        </authorList>
    </citation>
    <scope>NUCLEOTIDE SEQUENCE [LARGE SCALE GENOMIC DNA]</scope>
    <source>
        <strain evidence="1 2">JCM 12389</strain>
    </source>
</reference>
<evidence type="ECO:0000313" key="1">
    <source>
        <dbReference type="EMBL" id="GAA0502722.1"/>
    </source>
</evidence>
<keyword evidence="2" id="KW-1185">Reference proteome</keyword>
<proteinExistence type="predicted"/>
<organism evidence="1 2">
    <name type="scientific">Salinibacillus aidingensis</name>
    <dbReference type="NCBI Taxonomy" id="237684"/>
    <lineage>
        <taxon>Bacteria</taxon>
        <taxon>Bacillati</taxon>
        <taxon>Bacillota</taxon>
        <taxon>Bacilli</taxon>
        <taxon>Bacillales</taxon>
        <taxon>Bacillaceae</taxon>
        <taxon>Salinibacillus</taxon>
    </lineage>
</organism>